<gene>
    <name evidence="17" type="ORF">MUK42_18637</name>
</gene>
<keyword evidence="17" id="KW-0830">Ubiquinone</keyword>
<comment type="subcellular location">
    <subcellularLocation>
        <location evidence="3">Mitochondrion inner membrane</location>
        <topology evidence="3">Peripheral membrane protein</topology>
    </subcellularLocation>
    <subcellularLocation>
        <location evidence="2">Mitochondrion intermembrane space</location>
    </subcellularLocation>
</comment>
<keyword evidence="9" id="KW-0999">Mitochondrion inner membrane</keyword>
<keyword evidence="7" id="KW-0813">Transport</keyword>
<evidence type="ECO:0000256" key="11">
    <source>
        <dbReference type="ARBA" id="ARBA00023128"/>
    </source>
</evidence>
<dbReference type="InterPro" id="IPR019342">
    <property type="entry name" value="NADH_UbQ_OxRdtase_FeS-su5"/>
</dbReference>
<keyword evidence="10" id="KW-0249">Electron transport</keyword>
<keyword evidence="13 16" id="KW-1015">Disulfide bond</keyword>
<sequence length="127" mass="14341">MTRSYPHHQHHRLTPFPVRNAIEEEILIDGVGREEMASGWGVTGNEGRCCDFSDCVSRCREPNRCALLLDDYLECLHHALQAYFQATAKPLEIYISSNKTKRRAAEHWSLSSSHEAASVGILFAEVV</sequence>
<proteinExistence type="inferred from homology"/>
<evidence type="ECO:0000256" key="15">
    <source>
        <dbReference type="ARBA" id="ARBA00032739"/>
    </source>
</evidence>
<evidence type="ECO:0000256" key="10">
    <source>
        <dbReference type="ARBA" id="ARBA00022982"/>
    </source>
</evidence>
<keyword evidence="8" id="KW-0679">Respiratory chain</keyword>
<feature type="disulfide bond" evidence="16">
    <location>
        <begin position="55"/>
        <end position="65"/>
    </location>
</feature>
<dbReference type="PANTHER" id="PTHR15224">
    <property type="entry name" value="NADH DEHYDROGENASE [UBIQUINONE] IRON-SULFUR PROTEIN 5"/>
    <property type="match status" value="1"/>
</dbReference>
<dbReference type="GO" id="GO:0005743">
    <property type="term" value="C:mitochondrial inner membrane"/>
    <property type="evidence" value="ECO:0007669"/>
    <property type="project" value="UniProtKB-SubCell"/>
</dbReference>
<evidence type="ECO:0000256" key="13">
    <source>
        <dbReference type="ARBA" id="ARBA00023157"/>
    </source>
</evidence>
<evidence type="ECO:0000256" key="3">
    <source>
        <dbReference type="ARBA" id="ARBA00004637"/>
    </source>
</evidence>
<accession>A0A9E7ELY4</accession>
<dbReference type="OrthoDB" id="9992197at2759"/>
<reference evidence="17" key="1">
    <citation type="submission" date="2022-05" db="EMBL/GenBank/DDBJ databases">
        <title>The Musa troglodytarum L. genome provides insights into the mechanism of non-climacteric behaviour and enrichment of carotenoids.</title>
        <authorList>
            <person name="Wang J."/>
        </authorList>
    </citation>
    <scope>NUCLEOTIDE SEQUENCE</scope>
    <source>
        <tissue evidence="17">Leaf</tissue>
    </source>
</reference>
<evidence type="ECO:0000256" key="14">
    <source>
        <dbReference type="ARBA" id="ARBA00031222"/>
    </source>
</evidence>
<dbReference type="EMBL" id="CP097503">
    <property type="protein sequence ID" value="URD79929.1"/>
    <property type="molecule type" value="Genomic_DNA"/>
</dbReference>
<feature type="disulfide bond" evidence="16">
    <location>
        <begin position="49"/>
        <end position="75"/>
    </location>
</feature>
<keyword evidence="18" id="KW-1185">Reference proteome</keyword>
<keyword evidence="11" id="KW-0496">Mitochondrion</keyword>
<dbReference type="Proteomes" id="UP001055439">
    <property type="component" value="Chromosome 10"/>
</dbReference>
<comment type="function">
    <text evidence="1">Accessory subunit of the mitochondrial membrane respiratory chain NADH dehydrogenase (Complex I), that is believed not to be involved in catalysis. Complex I functions in the transfer of electrons from NADH to the respiratory chain. The immediate electron acceptor for the enzyme is believed to be ubiquinone.</text>
</comment>
<keyword evidence="12" id="KW-0472">Membrane</keyword>
<protein>
    <recommendedName>
        <fullName evidence="6">NADH dehydrogenase [ubiquinone] iron-sulfur protein 5</fullName>
    </recommendedName>
    <alternativeName>
        <fullName evidence="14">Complex I-15 kDa</fullName>
    </alternativeName>
    <alternativeName>
        <fullName evidence="15">NADH-ubiquinone oxidoreductase 15 kDa subunit</fullName>
    </alternativeName>
</protein>
<evidence type="ECO:0000256" key="6">
    <source>
        <dbReference type="ARBA" id="ARBA00013482"/>
    </source>
</evidence>
<dbReference type="PANTHER" id="PTHR15224:SF1">
    <property type="entry name" value="NADH DEHYDROGENASE [UBIQUINONE] IRON-SULFUR PROTEIN 5"/>
    <property type="match status" value="1"/>
</dbReference>
<evidence type="ECO:0000256" key="4">
    <source>
        <dbReference type="ARBA" id="ARBA00007372"/>
    </source>
</evidence>
<dbReference type="GO" id="GO:0005758">
    <property type="term" value="C:mitochondrial intermembrane space"/>
    <property type="evidence" value="ECO:0007669"/>
    <property type="project" value="UniProtKB-SubCell"/>
</dbReference>
<evidence type="ECO:0000256" key="12">
    <source>
        <dbReference type="ARBA" id="ARBA00023136"/>
    </source>
</evidence>
<comment type="similarity">
    <text evidence="4">Belongs to the complex I NDUFS5 subunit family.</text>
</comment>
<comment type="subunit">
    <text evidence="5">Mammalian complex I is composed of 45 different subunits. This is a component of the iron-sulfur (IP) fragment of the enzyme.</text>
</comment>
<evidence type="ECO:0000256" key="8">
    <source>
        <dbReference type="ARBA" id="ARBA00022660"/>
    </source>
</evidence>
<name>A0A9E7ELY4_9LILI</name>
<evidence type="ECO:0000256" key="5">
    <source>
        <dbReference type="ARBA" id="ARBA00011261"/>
    </source>
</evidence>
<evidence type="ECO:0000256" key="9">
    <source>
        <dbReference type="ARBA" id="ARBA00022792"/>
    </source>
</evidence>
<organism evidence="17 18">
    <name type="scientific">Musa troglodytarum</name>
    <name type="common">fe'i banana</name>
    <dbReference type="NCBI Taxonomy" id="320322"/>
    <lineage>
        <taxon>Eukaryota</taxon>
        <taxon>Viridiplantae</taxon>
        <taxon>Streptophyta</taxon>
        <taxon>Embryophyta</taxon>
        <taxon>Tracheophyta</taxon>
        <taxon>Spermatophyta</taxon>
        <taxon>Magnoliopsida</taxon>
        <taxon>Liliopsida</taxon>
        <taxon>Zingiberales</taxon>
        <taxon>Musaceae</taxon>
        <taxon>Musa</taxon>
    </lineage>
</organism>
<evidence type="ECO:0000256" key="2">
    <source>
        <dbReference type="ARBA" id="ARBA00004569"/>
    </source>
</evidence>
<dbReference type="AlphaFoldDB" id="A0A9E7ELY4"/>
<evidence type="ECO:0000313" key="17">
    <source>
        <dbReference type="EMBL" id="URD79929.1"/>
    </source>
</evidence>
<evidence type="ECO:0000256" key="1">
    <source>
        <dbReference type="ARBA" id="ARBA00003195"/>
    </source>
</evidence>
<dbReference type="GO" id="GO:0032981">
    <property type="term" value="P:mitochondrial respiratory chain complex I assembly"/>
    <property type="evidence" value="ECO:0007669"/>
    <property type="project" value="TreeGrafter"/>
</dbReference>
<evidence type="ECO:0000313" key="18">
    <source>
        <dbReference type="Proteomes" id="UP001055439"/>
    </source>
</evidence>
<evidence type="ECO:0000256" key="16">
    <source>
        <dbReference type="PIRSR" id="PIRSR619342-50"/>
    </source>
</evidence>
<evidence type="ECO:0000256" key="7">
    <source>
        <dbReference type="ARBA" id="ARBA00022448"/>
    </source>
</evidence>